<dbReference type="InterPro" id="IPR001279">
    <property type="entry name" value="Metallo-B-lactamas"/>
</dbReference>
<protein>
    <submittedName>
        <fullName evidence="2">UPF0173 metal-dependent hydrolase</fullName>
    </submittedName>
</protein>
<dbReference type="GO" id="GO:0016787">
    <property type="term" value="F:hydrolase activity"/>
    <property type="evidence" value="ECO:0007669"/>
    <property type="project" value="UniProtKB-KW"/>
</dbReference>
<proteinExistence type="predicted"/>
<feature type="domain" description="Metallo-beta-lactamase" evidence="1">
    <location>
        <begin position="61"/>
        <end position="134"/>
    </location>
</feature>
<organism evidence="2 3">
    <name type="scientific">Fusarium oxysporum f. sp. rapae</name>
    <dbReference type="NCBI Taxonomy" id="485398"/>
    <lineage>
        <taxon>Eukaryota</taxon>
        <taxon>Fungi</taxon>
        <taxon>Dikarya</taxon>
        <taxon>Ascomycota</taxon>
        <taxon>Pezizomycotina</taxon>
        <taxon>Sordariomycetes</taxon>
        <taxon>Hypocreomycetidae</taxon>
        <taxon>Hypocreales</taxon>
        <taxon>Nectriaceae</taxon>
        <taxon>Fusarium</taxon>
        <taxon>Fusarium oxysporum species complex</taxon>
    </lineage>
</organism>
<dbReference type="AlphaFoldDB" id="A0A8J5PGS5"/>
<comment type="caution">
    <text evidence="2">The sequence shown here is derived from an EMBL/GenBank/DDBJ whole genome shotgun (WGS) entry which is preliminary data.</text>
</comment>
<dbReference type="EMBL" id="JAELUQ010000002">
    <property type="protein sequence ID" value="KAG7418800.1"/>
    <property type="molecule type" value="Genomic_DNA"/>
</dbReference>
<evidence type="ECO:0000259" key="1">
    <source>
        <dbReference type="Pfam" id="PF12706"/>
    </source>
</evidence>
<evidence type="ECO:0000313" key="2">
    <source>
        <dbReference type="EMBL" id="KAG7418800.1"/>
    </source>
</evidence>
<dbReference type="PANTHER" id="PTHR43546">
    <property type="entry name" value="UPF0173 METAL-DEPENDENT HYDROLASE MJ1163-RELATED"/>
    <property type="match status" value="1"/>
</dbReference>
<dbReference type="InterPro" id="IPR050114">
    <property type="entry name" value="UPF0173_UPF0282_UlaG_hydrolase"/>
</dbReference>
<evidence type="ECO:0000313" key="3">
    <source>
        <dbReference type="Proteomes" id="UP000694050"/>
    </source>
</evidence>
<gene>
    <name evidence="2" type="ORF">Forpe1208_v003401</name>
</gene>
<reference evidence="2" key="1">
    <citation type="submission" date="2021-04" db="EMBL/GenBank/DDBJ databases">
        <title>First draft genome resource for Brassicaceae pathogens Fusarium oxysporum f. sp. raphani and Fusarium oxysporum f. sp. rapae.</title>
        <authorList>
            <person name="Asai S."/>
        </authorList>
    </citation>
    <scope>NUCLEOTIDE SEQUENCE</scope>
    <source>
        <strain evidence="2">Tf1208</strain>
    </source>
</reference>
<dbReference type="PANTHER" id="PTHR43546:SF3">
    <property type="entry name" value="UPF0173 METAL-DEPENDENT HYDROLASE MJ1163"/>
    <property type="match status" value="1"/>
</dbReference>
<keyword evidence="2" id="KW-0378">Hydrolase</keyword>
<dbReference type="Proteomes" id="UP000694050">
    <property type="component" value="Unassembled WGS sequence"/>
</dbReference>
<accession>A0A8J5PGS5</accession>
<dbReference type="Pfam" id="PF12706">
    <property type="entry name" value="Lactamase_B_2"/>
    <property type="match status" value="1"/>
</dbReference>
<name>A0A8J5PGS5_FUSOX</name>
<sequence length="380" mass="41867">MATEATLEFYGILSKPRAGISVFRVYTGCPSLECEPNLLTGLNGVGTTTFRLKWKGLTIFHDTWLDKPAGMKRYLELEDVTELDYIVISHAHYDHLPGSDQLALRTGATVIANGEAIKCLRNAGVPDAQLIPVSGGERVPLFSKEILRKAAQGLIDRAPAPPTAPPMPHVKYATAAVHVWPSLHSLIPAITPHDLPEEFDTAERYTGEVTPYDCSLDITKLMQFGLFKMKEFLPEESMDPGTRAFADYVQDRQKHVMSHFDGGQLMYNFVADGKGILFNSHLGVYQGIAQCLTPKPTIAILGVGGRANLDGRPFQGSAAEFLVKQAKWLDEPTSIYFCLNDQNIIKPFKVDVTAAKDMLEQETAARAIDTQLGKVYTLDI</sequence>